<gene>
    <name evidence="1" type="ORF">BZL30_4488</name>
</gene>
<comment type="caution">
    <text evidence="1">The sequence shown here is derived from an EMBL/GenBank/DDBJ whole genome shotgun (WGS) entry which is preliminary data.</text>
</comment>
<dbReference type="Proteomes" id="UP000189229">
    <property type="component" value="Unassembled WGS sequence"/>
</dbReference>
<sequence length="57" mass="6112">MGPWWCGRPDAVTHAVTYWSNAGAGLTPIGWSMAYESLAAHTVGRKAQQDHGNKEAA</sequence>
<reference evidence="1 2" key="1">
    <citation type="submission" date="2017-02" db="EMBL/GenBank/DDBJ databases">
        <title>Complete genome sequences of Mycobacterium kansasii strains isolated from rhesus macaques.</title>
        <authorList>
            <person name="Panda A."/>
            <person name="Nagaraj S."/>
            <person name="Zhao X."/>
            <person name="Tettelin H."/>
            <person name="Detolla L.J."/>
        </authorList>
    </citation>
    <scope>NUCLEOTIDE SEQUENCE [LARGE SCALE GENOMIC DNA]</scope>
    <source>
        <strain evidence="1 2">11-3813</strain>
    </source>
</reference>
<evidence type="ECO:0000313" key="1">
    <source>
        <dbReference type="EMBL" id="OOK73585.1"/>
    </source>
</evidence>
<accession>A0A1V3X372</accession>
<proteinExistence type="predicted"/>
<evidence type="ECO:0000313" key="2">
    <source>
        <dbReference type="Proteomes" id="UP000189229"/>
    </source>
</evidence>
<name>A0A1V3X372_MYCKA</name>
<dbReference type="EMBL" id="MVBM01000004">
    <property type="protein sequence ID" value="OOK73585.1"/>
    <property type="molecule type" value="Genomic_DNA"/>
</dbReference>
<dbReference type="AlphaFoldDB" id="A0A1V3X372"/>
<organism evidence="1 2">
    <name type="scientific">Mycobacterium kansasii</name>
    <dbReference type="NCBI Taxonomy" id="1768"/>
    <lineage>
        <taxon>Bacteria</taxon>
        <taxon>Bacillati</taxon>
        <taxon>Actinomycetota</taxon>
        <taxon>Actinomycetes</taxon>
        <taxon>Mycobacteriales</taxon>
        <taxon>Mycobacteriaceae</taxon>
        <taxon>Mycobacterium</taxon>
    </lineage>
</organism>
<protein>
    <submittedName>
        <fullName evidence="1">Uncharacterized protein</fullName>
    </submittedName>
</protein>